<organism evidence="2 3">
    <name type="scientific">Sporormia fimetaria CBS 119925</name>
    <dbReference type="NCBI Taxonomy" id="1340428"/>
    <lineage>
        <taxon>Eukaryota</taxon>
        <taxon>Fungi</taxon>
        <taxon>Dikarya</taxon>
        <taxon>Ascomycota</taxon>
        <taxon>Pezizomycotina</taxon>
        <taxon>Dothideomycetes</taxon>
        <taxon>Pleosporomycetidae</taxon>
        <taxon>Pleosporales</taxon>
        <taxon>Sporormiaceae</taxon>
        <taxon>Sporormia</taxon>
    </lineage>
</organism>
<accession>A0A6A6V2Z0</accession>
<evidence type="ECO:0000256" key="1">
    <source>
        <dbReference type="SAM" id="MobiDB-lite"/>
    </source>
</evidence>
<reference evidence="2" key="1">
    <citation type="journal article" date="2020" name="Stud. Mycol.">
        <title>101 Dothideomycetes genomes: a test case for predicting lifestyles and emergence of pathogens.</title>
        <authorList>
            <person name="Haridas S."/>
            <person name="Albert R."/>
            <person name="Binder M."/>
            <person name="Bloem J."/>
            <person name="Labutti K."/>
            <person name="Salamov A."/>
            <person name="Andreopoulos B."/>
            <person name="Baker S."/>
            <person name="Barry K."/>
            <person name="Bills G."/>
            <person name="Bluhm B."/>
            <person name="Cannon C."/>
            <person name="Castanera R."/>
            <person name="Culley D."/>
            <person name="Daum C."/>
            <person name="Ezra D."/>
            <person name="Gonzalez J."/>
            <person name="Henrissat B."/>
            <person name="Kuo A."/>
            <person name="Liang C."/>
            <person name="Lipzen A."/>
            <person name="Lutzoni F."/>
            <person name="Magnuson J."/>
            <person name="Mondo S."/>
            <person name="Nolan M."/>
            <person name="Ohm R."/>
            <person name="Pangilinan J."/>
            <person name="Park H.-J."/>
            <person name="Ramirez L."/>
            <person name="Alfaro M."/>
            <person name="Sun H."/>
            <person name="Tritt A."/>
            <person name="Yoshinaga Y."/>
            <person name="Zwiers L.-H."/>
            <person name="Turgeon B."/>
            <person name="Goodwin S."/>
            <person name="Spatafora J."/>
            <person name="Crous P."/>
            <person name="Grigoriev I."/>
        </authorList>
    </citation>
    <scope>NUCLEOTIDE SEQUENCE</scope>
    <source>
        <strain evidence="2">CBS 119925</strain>
    </source>
</reference>
<dbReference type="OrthoDB" id="2997776at2759"/>
<dbReference type="Proteomes" id="UP000799440">
    <property type="component" value="Unassembled WGS sequence"/>
</dbReference>
<evidence type="ECO:0008006" key="4">
    <source>
        <dbReference type="Google" id="ProtNLM"/>
    </source>
</evidence>
<evidence type="ECO:0000313" key="3">
    <source>
        <dbReference type="Proteomes" id="UP000799440"/>
    </source>
</evidence>
<name>A0A6A6V2Z0_9PLEO</name>
<feature type="region of interest" description="Disordered" evidence="1">
    <location>
        <begin position="233"/>
        <end position="254"/>
    </location>
</feature>
<keyword evidence="3" id="KW-1185">Reference proteome</keyword>
<protein>
    <recommendedName>
        <fullName evidence="4">F-box domain-containing protein</fullName>
    </recommendedName>
</protein>
<sequence length="358" mass="42043">MPKRLYNRLTRKLGSNETQQEKEAKRLQKQRIKEMKILPDPALERIAQCPSLPPELWLRILSHHTDVTHLWTTCRLVSTSFLAYTEQVFCQKYVKSVQIDWELEEYNLGGTSRRPVVPMQFHAFSRDREKKVAYFRDKRDKSEVCPQKWSRAKPWTSYEQIMLRWEANVKGTRAEMPNYTIVIEGLVNDTSLPTLDINVADREISFDWRAMLTAFFKQERRLEALRKLWETENSAPPENKRTCTADSMVPHGDPVPKPWSVADLEIRKQVRRERLKEHYADNDEMVWALNSLQYYEDSNVNPKGGPNGSLSYSLSAIPETGIGEKWFGHTYMVQSLFLDEWSCLQRIDAKVMQLKKRT</sequence>
<gene>
    <name evidence="2" type="ORF">M011DRAFT_479963</name>
</gene>
<proteinExistence type="predicted"/>
<dbReference type="EMBL" id="MU006589">
    <property type="protein sequence ID" value="KAF2744393.1"/>
    <property type="molecule type" value="Genomic_DNA"/>
</dbReference>
<dbReference type="AlphaFoldDB" id="A0A6A6V2Z0"/>
<evidence type="ECO:0000313" key="2">
    <source>
        <dbReference type="EMBL" id="KAF2744393.1"/>
    </source>
</evidence>